<feature type="chain" id="PRO_5042172441" evidence="1">
    <location>
        <begin position="25"/>
        <end position="87"/>
    </location>
</feature>
<feature type="signal peptide" evidence="1">
    <location>
        <begin position="1"/>
        <end position="24"/>
    </location>
</feature>
<reference evidence="2" key="3">
    <citation type="submission" date="2023-05" db="EMBL/GenBank/DDBJ databases">
        <authorList>
            <person name="Smith C.H."/>
        </authorList>
    </citation>
    <scope>NUCLEOTIDE SEQUENCE</scope>
    <source>
        <strain evidence="2">CHS0354</strain>
        <tissue evidence="2">Mantle</tissue>
    </source>
</reference>
<evidence type="ECO:0000256" key="1">
    <source>
        <dbReference type="SAM" id="SignalP"/>
    </source>
</evidence>
<dbReference type="Proteomes" id="UP001195483">
    <property type="component" value="Unassembled WGS sequence"/>
</dbReference>
<evidence type="ECO:0000313" key="3">
    <source>
        <dbReference type="Proteomes" id="UP001195483"/>
    </source>
</evidence>
<dbReference type="EMBL" id="JAEAOA010000612">
    <property type="protein sequence ID" value="KAK3580544.1"/>
    <property type="molecule type" value="Genomic_DNA"/>
</dbReference>
<evidence type="ECO:0000313" key="2">
    <source>
        <dbReference type="EMBL" id="KAK3580544.1"/>
    </source>
</evidence>
<reference evidence="2" key="2">
    <citation type="journal article" date="2021" name="Genome Biol. Evol.">
        <title>Developing a high-quality reference genome for a parasitic bivalve with doubly uniparental inheritance (Bivalvia: Unionida).</title>
        <authorList>
            <person name="Smith C.H."/>
        </authorList>
    </citation>
    <scope>NUCLEOTIDE SEQUENCE</scope>
    <source>
        <strain evidence="2">CHS0354</strain>
        <tissue evidence="2">Mantle</tissue>
    </source>
</reference>
<gene>
    <name evidence="2" type="ORF">CHS0354_009500</name>
</gene>
<accession>A0AAE0VJU4</accession>
<name>A0AAE0VJU4_9BIVA</name>
<sequence length="87" mass="9565">MKMISQCMLRYIYLVLVFIASAMSRPKSASTCPDGSPMVRCFVNPCDMTDCPAYPGANCVANYCAGCNADYYVHGKKVDCNDRSDSK</sequence>
<keyword evidence="3" id="KW-1185">Reference proteome</keyword>
<comment type="caution">
    <text evidence="2">The sequence shown here is derived from an EMBL/GenBank/DDBJ whole genome shotgun (WGS) entry which is preliminary data.</text>
</comment>
<organism evidence="2 3">
    <name type="scientific">Potamilus streckersoni</name>
    <dbReference type="NCBI Taxonomy" id="2493646"/>
    <lineage>
        <taxon>Eukaryota</taxon>
        <taxon>Metazoa</taxon>
        <taxon>Spiralia</taxon>
        <taxon>Lophotrochozoa</taxon>
        <taxon>Mollusca</taxon>
        <taxon>Bivalvia</taxon>
        <taxon>Autobranchia</taxon>
        <taxon>Heteroconchia</taxon>
        <taxon>Palaeoheterodonta</taxon>
        <taxon>Unionida</taxon>
        <taxon>Unionoidea</taxon>
        <taxon>Unionidae</taxon>
        <taxon>Ambleminae</taxon>
        <taxon>Lampsilini</taxon>
        <taxon>Potamilus</taxon>
    </lineage>
</organism>
<dbReference type="AlphaFoldDB" id="A0AAE0VJU4"/>
<keyword evidence="1" id="KW-0732">Signal</keyword>
<protein>
    <submittedName>
        <fullName evidence="2">Uncharacterized protein</fullName>
    </submittedName>
</protein>
<proteinExistence type="predicted"/>
<reference evidence="2" key="1">
    <citation type="journal article" date="2021" name="Genome Biol. Evol.">
        <title>A High-Quality Reference Genome for a Parasitic Bivalve with Doubly Uniparental Inheritance (Bivalvia: Unionida).</title>
        <authorList>
            <person name="Smith C.H."/>
        </authorList>
    </citation>
    <scope>NUCLEOTIDE SEQUENCE</scope>
    <source>
        <strain evidence="2">CHS0354</strain>
    </source>
</reference>